<accession>A0A6N9IQ92</accession>
<evidence type="ECO:0000313" key="1">
    <source>
        <dbReference type="EMBL" id="MYY64084.1"/>
    </source>
</evidence>
<evidence type="ECO:0000313" key="2">
    <source>
        <dbReference type="Proteomes" id="UP000471678"/>
    </source>
</evidence>
<dbReference type="InterPro" id="IPR021358">
    <property type="entry name" value="DUF2977"/>
</dbReference>
<dbReference type="Proteomes" id="UP000471678">
    <property type="component" value="Unassembled WGS sequence"/>
</dbReference>
<dbReference type="RefSeq" id="WP_161022149.1">
    <property type="nucleotide sequence ID" value="NZ_VSUB01000001.1"/>
</dbReference>
<comment type="caution">
    <text evidence="1">The sequence shown here is derived from an EMBL/GenBank/DDBJ whole genome shotgun (WGS) entry which is preliminary data.</text>
</comment>
<sequence length="113" mass="13078">MRLVLDKDQIVSFALIGDLDNSIEVDDSIVPDDFMENFKPRYFLMKDNEITVNPDFKDVVYTVPETKPDQEQQILSTLAKQVMDLQFENVQQKQINANLTKEIMNLKGAETHE</sequence>
<dbReference type="EMBL" id="VSUB01000001">
    <property type="protein sequence ID" value="MYY64084.1"/>
    <property type="molecule type" value="Genomic_DNA"/>
</dbReference>
<reference evidence="1 2" key="1">
    <citation type="journal article" date="2020" name="Food Funct.">
        <title>Screening of Lactobacillus salivarius strains from the feces of Chinese populations and the evaluation of their effects against intestinal inflammation in mice.</title>
        <authorList>
            <person name="Zhai Q."/>
            <person name="Shen X."/>
            <person name="Cen S."/>
            <person name="Zhang C."/>
            <person name="Tian F."/>
            <person name="Zhao J."/>
            <person name="Zhang H."/>
            <person name="Xue Y."/>
            <person name="Chen W."/>
        </authorList>
    </citation>
    <scope>NUCLEOTIDE SEQUENCE [LARGE SCALE GENOMIC DNA]</scope>
    <source>
        <strain evidence="1 2">FYNDL5_1.scaf</strain>
    </source>
</reference>
<proteinExistence type="predicted"/>
<name>A0A6N9IQ92_9LACO</name>
<protein>
    <submittedName>
        <fullName evidence="1">DUF2977 domain-containing protein</fullName>
    </submittedName>
</protein>
<organism evidence="1 2">
    <name type="scientific">Ligilactobacillus salivarius</name>
    <dbReference type="NCBI Taxonomy" id="1624"/>
    <lineage>
        <taxon>Bacteria</taxon>
        <taxon>Bacillati</taxon>
        <taxon>Bacillota</taxon>
        <taxon>Bacilli</taxon>
        <taxon>Lactobacillales</taxon>
        <taxon>Lactobacillaceae</taxon>
        <taxon>Ligilactobacillus</taxon>
    </lineage>
</organism>
<gene>
    <name evidence="1" type="ORF">FYL25_01305</name>
</gene>
<dbReference type="AlphaFoldDB" id="A0A6N9IQ92"/>
<dbReference type="Pfam" id="PF11192">
    <property type="entry name" value="DUF2977"/>
    <property type="match status" value="1"/>
</dbReference>